<keyword evidence="2 5" id="KW-0560">Oxidoreductase</keyword>
<dbReference type="GO" id="GO:0051539">
    <property type="term" value="F:4 iron, 4 sulfur cluster binding"/>
    <property type="evidence" value="ECO:0007669"/>
    <property type="project" value="UniProtKB-UniRule"/>
</dbReference>
<evidence type="ECO:0000313" key="8">
    <source>
        <dbReference type="Proteomes" id="UP000675920"/>
    </source>
</evidence>
<dbReference type="InterPro" id="IPR029061">
    <property type="entry name" value="THDP-binding"/>
</dbReference>
<dbReference type="PROSITE" id="PS51379">
    <property type="entry name" value="4FE4S_FER_2"/>
    <property type="match status" value="2"/>
</dbReference>
<feature type="binding site" evidence="6">
    <location>
        <position position="589"/>
    </location>
    <ligand>
        <name>[4Fe-4S] cluster</name>
        <dbReference type="ChEBI" id="CHEBI:49883"/>
        <label>1</label>
    </ligand>
</feature>
<keyword evidence="5" id="KW-0813">Transport</keyword>
<evidence type="ECO:0000256" key="6">
    <source>
        <dbReference type="PIRSR" id="PIRSR006439-50"/>
    </source>
</evidence>
<keyword evidence="4 5" id="KW-0411">Iron-sulfur</keyword>
<dbReference type="CDD" id="cd07034">
    <property type="entry name" value="TPP_PYR_PFOR_IOR-alpha_like"/>
    <property type="match status" value="1"/>
</dbReference>
<dbReference type="PANTHER" id="PTHR43710">
    <property type="entry name" value="2-HYDROXYACYL-COA LYASE"/>
    <property type="match status" value="1"/>
</dbReference>
<evidence type="ECO:0000313" key="9">
    <source>
        <dbReference type="RefSeq" id="WP_051378989.1"/>
    </source>
</evidence>
<reference evidence="9" key="1">
    <citation type="journal article" date="1996" name="J. Mol. Biol.">
        <title>Crystal structure of the thiamin diphosphate-dependent enzyme pyruvate decarboxylase from the yeast Saccharomyces cerevisiae at 2.3-A resolution.</title>
        <authorList>
            <person name="Arjunan P."/>
            <person name="Umland T."/>
            <person name="Dyda F."/>
            <person name="Swaminathan S."/>
            <person name="Furey W."/>
            <person name="Sax M."/>
            <person name="Farrenkopf B."/>
            <person name="Gao Y."/>
            <person name="Zhang D."/>
            <person name="Jordan F."/>
        </authorList>
    </citation>
    <scope>NUCLEOTIDE SEQUENCE</scope>
</reference>
<feature type="binding site" evidence="6">
    <location>
        <position position="549"/>
    </location>
    <ligand>
        <name>[4Fe-4S] cluster</name>
        <dbReference type="ChEBI" id="CHEBI:49883"/>
        <label>1</label>
    </ligand>
</feature>
<dbReference type="InterPro" id="IPR017721">
    <property type="entry name" value="IorA"/>
</dbReference>
<comment type="cofactor">
    <cofactor evidence="5 6">
        <name>[4Fe-4S] cluster</name>
        <dbReference type="ChEBI" id="CHEBI:49883"/>
    </cofactor>
    <text evidence="5 6">Binds 2 [4Fe-4S] clusters. In this family the first cluster has a non-standard and varying [4Fe-4S] binding motif CX(2)CX(2)CX(4-5)CP.</text>
</comment>
<feature type="domain" description="4Fe-4S ferredoxin-type" evidence="7">
    <location>
        <begin position="569"/>
        <end position="600"/>
    </location>
</feature>
<feature type="binding site" evidence="6">
    <location>
        <position position="582"/>
    </location>
    <ligand>
        <name>[4Fe-4S] cluster</name>
        <dbReference type="ChEBI" id="CHEBI:49883"/>
        <label>2</label>
    </ligand>
</feature>
<evidence type="ECO:0000256" key="5">
    <source>
        <dbReference type="PIRNR" id="PIRNR006439"/>
    </source>
</evidence>
<dbReference type="SUPFAM" id="SSF54862">
    <property type="entry name" value="4Fe-4S ferredoxins"/>
    <property type="match status" value="1"/>
</dbReference>
<dbReference type="FunFam" id="3.40.50.970:FF:000039">
    <property type="entry name" value="Indolepyruvate oxidoreductase subunit IorA"/>
    <property type="match status" value="1"/>
</dbReference>
<keyword evidence="5" id="KW-0249">Electron transport</keyword>
<feature type="domain" description="4Fe-4S ferredoxin-type" evidence="7">
    <location>
        <begin position="537"/>
        <end position="568"/>
    </location>
</feature>
<keyword evidence="3 5" id="KW-0408">Iron</keyword>
<evidence type="ECO:0000256" key="4">
    <source>
        <dbReference type="ARBA" id="ARBA00023014"/>
    </source>
</evidence>
<dbReference type="Pfam" id="PF01855">
    <property type="entry name" value="POR_N"/>
    <property type="match status" value="1"/>
</dbReference>
<evidence type="ECO:0000259" key="7">
    <source>
        <dbReference type="PROSITE" id="PS51379"/>
    </source>
</evidence>
<reference evidence="9" key="2">
    <citation type="submission" date="2025-08" db="UniProtKB">
        <authorList>
            <consortium name="RefSeq"/>
        </authorList>
    </citation>
    <scope>IDENTIFICATION</scope>
</reference>
<feature type="binding site" evidence="6">
    <location>
        <position position="558"/>
    </location>
    <ligand>
        <name>[4Fe-4S] cluster</name>
        <dbReference type="ChEBI" id="CHEBI:49883"/>
        <label>2</label>
    </ligand>
</feature>
<dbReference type="Gene3D" id="3.40.50.970">
    <property type="match status" value="2"/>
</dbReference>
<comment type="function">
    <text evidence="5">Catalyzes the ferredoxin-dependent oxidative decarboxylation of arylpyruvates.</text>
</comment>
<dbReference type="EC" id="1.2.7.8" evidence="5"/>
<dbReference type="InterPro" id="IPR017900">
    <property type="entry name" value="4Fe4S_Fe_S_CS"/>
</dbReference>
<comment type="catalytic activity">
    <reaction evidence="5">
        <text>indole-3-pyruvate + 2 oxidized [2Fe-2S]-[ferredoxin] + CoA = (indol-3-yl)acetyl-CoA + 2 reduced [2Fe-2S]-[ferredoxin] + CO2 + H(+)</text>
        <dbReference type="Rhea" id="RHEA:12645"/>
        <dbReference type="Rhea" id="RHEA-COMP:10000"/>
        <dbReference type="Rhea" id="RHEA-COMP:10001"/>
        <dbReference type="ChEBI" id="CHEBI:15378"/>
        <dbReference type="ChEBI" id="CHEBI:16526"/>
        <dbReference type="ChEBI" id="CHEBI:17640"/>
        <dbReference type="ChEBI" id="CHEBI:33737"/>
        <dbReference type="ChEBI" id="CHEBI:33738"/>
        <dbReference type="ChEBI" id="CHEBI:57271"/>
        <dbReference type="ChEBI" id="CHEBI:57287"/>
        <dbReference type="EC" id="1.2.7.8"/>
    </reaction>
</comment>
<dbReference type="PANTHER" id="PTHR43710:SF5">
    <property type="entry name" value="INDOLEPYRUVATE FERREDOXIN OXIDOREDUCTASE ALPHA SUBUNIT"/>
    <property type="match status" value="1"/>
</dbReference>
<dbReference type="GO" id="GO:0030976">
    <property type="term" value="F:thiamine pyrophosphate binding"/>
    <property type="evidence" value="ECO:0007669"/>
    <property type="project" value="InterPro"/>
</dbReference>
<dbReference type="Pfam" id="PF02775">
    <property type="entry name" value="TPP_enzyme_C"/>
    <property type="match status" value="1"/>
</dbReference>
<feature type="binding site" evidence="6">
    <location>
        <position position="585"/>
    </location>
    <ligand>
        <name>[4Fe-4S] cluster</name>
        <dbReference type="ChEBI" id="CHEBI:49883"/>
        <label>2</label>
    </ligand>
</feature>
<evidence type="ECO:0000256" key="3">
    <source>
        <dbReference type="ARBA" id="ARBA00023004"/>
    </source>
</evidence>
<dbReference type="Gene3D" id="3.30.70.20">
    <property type="match status" value="1"/>
</dbReference>
<evidence type="ECO:0000256" key="2">
    <source>
        <dbReference type="ARBA" id="ARBA00023002"/>
    </source>
</evidence>
<name>A0A8B6XAD3_9BURK</name>
<feature type="binding site" evidence="6">
    <location>
        <position position="579"/>
    </location>
    <ligand>
        <name>[4Fe-4S] cluster</name>
        <dbReference type="ChEBI" id="CHEBI:49883"/>
        <label>2</label>
    </ligand>
</feature>
<keyword evidence="1 5" id="KW-0479">Metal-binding</keyword>
<dbReference type="PROSITE" id="PS00198">
    <property type="entry name" value="4FE4S_FER_1"/>
    <property type="match status" value="1"/>
</dbReference>
<dbReference type="PIRSF" id="PIRSF006439">
    <property type="entry name" value="Indolepyruvate_ferr_oxidored"/>
    <property type="match status" value="1"/>
</dbReference>
<dbReference type="InterPro" id="IPR002880">
    <property type="entry name" value="Pyrv_Fd/Flavodoxin_OxRdtase_N"/>
</dbReference>
<keyword evidence="8" id="KW-1185">Reference proteome</keyword>
<keyword evidence="5 6" id="KW-0004">4Fe-4S</keyword>
<dbReference type="RefSeq" id="WP_051378989.1">
    <property type="nucleotide sequence ID" value="NZ_KI519499.1"/>
</dbReference>
<accession>A0A8B6XAD3</accession>
<dbReference type="InterPro" id="IPR017896">
    <property type="entry name" value="4Fe4S_Fe-S-bd"/>
</dbReference>
<organism evidence="8 9">
    <name type="scientific">Derxia gummosa DSM 723</name>
    <dbReference type="NCBI Taxonomy" id="1121388"/>
    <lineage>
        <taxon>Bacteria</taxon>
        <taxon>Pseudomonadati</taxon>
        <taxon>Pseudomonadota</taxon>
        <taxon>Betaproteobacteria</taxon>
        <taxon>Burkholderiales</taxon>
        <taxon>Alcaligenaceae</taxon>
        <taxon>Derxia</taxon>
    </lineage>
</organism>
<dbReference type="GO" id="GO:0044281">
    <property type="term" value="P:small molecule metabolic process"/>
    <property type="evidence" value="ECO:0007669"/>
    <property type="project" value="UniProtKB-ARBA"/>
</dbReference>
<dbReference type="InterPro" id="IPR011766">
    <property type="entry name" value="TPP_enzyme_TPP-bd"/>
</dbReference>
<dbReference type="GO" id="GO:0043805">
    <property type="term" value="F:indolepyruvate ferredoxin oxidoreductase activity"/>
    <property type="evidence" value="ECO:0007669"/>
    <property type="project" value="UniProtKB-UniRule"/>
</dbReference>
<evidence type="ECO:0000256" key="1">
    <source>
        <dbReference type="ARBA" id="ARBA00022723"/>
    </source>
</evidence>
<dbReference type="CDD" id="cd02008">
    <property type="entry name" value="TPP_IOR_alpha"/>
    <property type="match status" value="1"/>
</dbReference>
<dbReference type="GO" id="GO:0046872">
    <property type="term" value="F:metal ion binding"/>
    <property type="evidence" value="ECO:0007669"/>
    <property type="project" value="UniProtKB-UniRule"/>
</dbReference>
<proteinExistence type="predicted"/>
<feature type="binding site" evidence="6">
    <location>
        <position position="552"/>
    </location>
    <ligand>
        <name>[4Fe-4S] cluster</name>
        <dbReference type="ChEBI" id="CHEBI:49883"/>
        <label>1</label>
    </ligand>
</feature>
<sequence length="640" mass="68081">MSTTRLMSGCEAAARGAWEAGVHVATSYPGSPVTSVMDEMKRLGEVDCRWATNEKVALEVAAGVAYSGARALVVMKHVGLNVAADALYNLAYTGVRGGLVVVVGDDPGSSCSQNEQDTRLVARAASLPILEPADTQQVLAFTRLAFEISQRHDTPVLVRLTTQLCYGSQLVVTSARRDVPMTGGFAGPVSKFLLLPSHVPARRRALVAKLSKLATSADTGGLMEEFWPEPDTGRHPLGIICAGTTFAAVQENLDGSVPLLAVGCPHPLNADRVRAFARRCDRLVVTEEGSSMLADAVRALGLDVIDLGPEALVGEFRIERLRGLGLPGLGPARAVVERDRPRHLVPINVPVVTAPARPPGFCAGCSHVGPFDVLHRRGVHVVGDIGCYTLGATEPFRALHSNLCMGASVGILQGYLLAQPDKGREVVAVIGDSTFFHSGIPGVITAVQNGHRGVLMVLDNSGTAMTGFQQTSPRLTGEAWLDLLHALGVANAVVVPALDPEAIDAALDHAFASDGFHVLVLKGECVQARPRKGPTNFRYTVIESACTGCNQCVARTDCPSLVRASAADGRPVMSISNECVGCGMCSQTCPERAIAPMTTRTGWDWLDAVLARVEWSRVIRFIRARPGLARLADRLEREQR</sequence>
<dbReference type="Proteomes" id="UP000675920">
    <property type="component" value="Unplaced"/>
</dbReference>
<dbReference type="AlphaFoldDB" id="A0A8B6XAD3"/>
<protein>
    <recommendedName>
        <fullName evidence="5">Indolepyruvate oxidoreductase subunit IorA</fullName>
        <shortName evidence="5">IOR</shortName>
        <ecNumber evidence="5">1.2.7.8</ecNumber>
    </recommendedName>
    <alternativeName>
        <fullName evidence="5">Indolepyruvate ferredoxin oxidoreductase subunit alpha</fullName>
    </alternativeName>
</protein>
<dbReference type="InterPro" id="IPR045025">
    <property type="entry name" value="HACL1-like"/>
</dbReference>
<dbReference type="SUPFAM" id="SSF52518">
    <property type="entry name" value="Thiamin diphosphate-binding fold (THDP-binding)"/>
    <property type="match status" value="2"/>
</dbReference>
<feature type="binding site" evidence="6">
    <location>
        <position position="546"/>
    </location>
    <ligand>
        <name>[4Fe-4S] cluster</name>
        <dbReference type="ChEBI" id="CHEBI:49883"/>
        <label>1</label>
    </ligand>
</feature>
<dbReference type="OrthoDB" id="9804603at2"/>
<dbReference type="Pfam" id="PF13237">
    <property type="entry name" value="Fer4_10"/>
    <property type="match status" value="1"/>
</dbReference>